<evidence type="ECO:0000256" key="1">
    <source>
        <dbReference type="ARBA" id="ARBA00006594"/>
    </source>
</evidence>
<keyword evidence="5" id="KW-0949">S-adenosyl-L-methionine</keyword>
<evidence type="ECO:0000256" key="6">
    <source>
        <dbReference type="ARBA" id="ARBA00047942"/>
    </source>
</evidence>
<dbReference type="PIRSF" id="PIRSF015855">
    <property type="entry name" value="TypeIII_Mtase_mKpnI"/>
    <property type="match status" value="1"/>
</dbReference>
<evidence type="ECO:0000256" key="2">
    <source>
        <dbReference type="ARBA" id="ARBA00011900"/>
    </source>
</evidence>
<dbReference type="SUPFAM" id="SSF53335">
    <property type="entry name" value="S-adenosyl-L-methionine-dependent methyltransferases"/>
    <property type="match status" value="1"/>
</dbReference>
<sequence length="662" mass="76010">MITETLFNAENITANSPQLEQLKQLFPNCFDTSGRFLLEKFQAEIAQHTDISREFYSMNWLGKSYAKLLRNLPPETLLAEDVEHNSKEENAHSQNVLIQGDNLEVLKHLKNAYRNSVKMIYIDPPYNTGSDGFVYQDDRKFTPKQLATLANITQEEAERILNFTDKGSNSHSAWLTFMYPRLYVARELLKEDGVIFISIDDNEVAQLKLLCDEVFGEGNFVGLISVVNNPKGRSDQKNIATAHEYLLVYQNSNKVLLKGFKAEKHITKRYNKKDELGVWREIDLRKTGDNDRFEDRPNMYYPFYWDEKNQTLSLEKIDSSIEIYPMKDVEQKGRWRWGYENSKANLSKLFARYMPAKKQWSVFEKDYFDEGDFIKSTSVWDFKDVNSERGTEIFVKDLGFNKDIFPKPKPIGTIKRIIELATNSDDLILDFFAGSGTTAHAVMQLNAEDGGNRQFILVQLLEQTDPKSEAYKAGYKTIFEITKARIERAAISVGAGFIPARNTDNERTGINPVPTSTEQKIDLGFKIYQTTDNFNAVAEDEFHPNQAQLPHLTSLTESQIQTLLTTWRVYDGAKLTETVQAVDLGGYIAYLCDKRLYLLNEHFNSQHLLTFIQQLDNDTAFNPNRVIVFGNHMESAMQQELNQALASYSNRKNISLSLIVRA</sequence>
<dbReference type="InterPro" id="IPR002941">
    <property type="entry name" value="DNA_methylase_N4/N6"/>
</dbReference>
<dbReference type="EMBL" id="FMUQ01000005">
    <property type="protein sequence ID" value="SCX91184.1"/>
    <property type="molecule type" value="Genomic_DNA"/>
</dbReference>
<comment type="caution">
    <text evidence="9">The sequence shown here is derived from an EMBL/GenBank/DDBJ whole genome shotgun (WGS) entry which is preliminary data.</text>
</comment>
<dbReference type="Pfam" id="PF01555">
    <property type="entry name" value="N6_N4_Mtase"/>
    <property type="match status" value="1"/>
</dbReference>
<dbReference type="Pfam" id="PF18273">
    <property type="entry name" value="T3RM_EcoP15I_C"/>
    <property type="match status" value="1"/>
</dbReference>
<dbReference type="InterPro" id="IPR002052">
    <property type="entry name" value="DNA_methylase_N6_adenine_CS"/>
</dbReference>
<dbReference type="InterPro" id="IPR002295">
    <property type="entry name" value="N4/N6-MTase_EcoPI_Mod-like"/>
</dbReference>
<evidence type="ECO:0000256" key="3">
    <source>
        <dbReference type="ARBA" id="ARBA00022603"/>
    </source>
</evidence>
<dbReference type="InterPro" id="IPR029063">
    <property type="entry name" value="SAM-dependent_MTases_sf"/>
</dbReference>
<dbReference type="InterPro" id="IPR041405">
    <property type="entry name" value="T3RM_EcoP15I_C"/>
</dbReference>
<dbReference type="PRINTS" id="PR00506">
    <property type="entry name" value="D21N6MTFRASE"/>
</dbReference>
<dbReference type="RefSeq" id="WP_090654514.1">
    <property type="nucleotide sequence ID" value="NZ_CP015031.1"/>
</dbReference>
<comment type="similarity">
    <text evidence="1">Belongs to the N(4)/N(6)-methyltransferase family.</text>
</comment>
<keyword evidence="3" id="KW-0489">Methyltransferase</keyword>
<evidence type="ECO:0000259" key="8">
    <source>
        <dbReference type="Pfam" id="PF18273"/>
    </source>
</evidence>
<feature type="domain" description="DNA methylase N-4/N-6" evidence="7">
    <location>
        <begin position="117"/>
        <end position="448"/>
    </location>
</feature>
<evidence type="ECO:0000313" key="9">
    <source>
        <dbReference type="EMBL" id="SCX91184.1"/>
    </source>
</evidence>
<keyword evidence="4" id="KW-0808">Transferase</keyword>
<keyword evidence="10" id="KW-1185">Reference proteome</keyword>
<organism evidence="9 10">
    <name type="scientific">Basfia succiniciproducens</name>
    <dbReference type="NCBI Taxonomy" id="653940"/>
    <lineage>
        <taxon>Bacteria</taxon>
        <taxon>Pseudomonadati</taxon>
        <taxon>Pseudomonadota</taxon>
        <taxon>Gammaproteobacteria</taxon>
        <taxon>Pasteurellales</taxon>
        <taxon>Pasteurellaceae</taxon>
        <taxon>Basfia</taxon>
    </lineage>
</organism>
<comment type="catalytic activity">
    <reaction evidence="6">
        <text>a 2'-deoxyadenosine in DNA + S-adenosyl-L-methionine = an N(6)-methyl-2'-deoxyadenosine in DNA + S-adenosyl-L-homocysteine + H(+)</text>
        <dbReference type="Rhea" id="RHEA:15197"/>
        <dbReference type="Rhea" id="RHEA-COMP:12418"/>
        <dbReference type="Rhea" id="RHEA-COMP:12419"/>
        <dbReference type="ChEBI" id="CHEBI:15378"/>
        <dbReference type="ChEBI" id="CHEBI:57856"/>
        <dbReference type="ChEBI" id="CHEBI:59789"/>
        <dbReference type="ChEBI" id="CHEBI:90615"/>
        <dbReference type="ChEBI" id="CHEBI:90616"/>
        <dbReference type="EC" id="2.1.1.72"/>
    </reaction>
</comment>
<gene>
    <name evidence="9" type="ORF">SAMN02910354_00799</name>
</gene>
<protein>
    <recommendedName>
        <fullName evidence="2">site-specific DNA-methyltransferase (adenine-specific)</fullName>
        <ecNumber evidence="2">2.1.1.72</ecNumber>
    </recommendedName>
</protein>
<accession>A0A1G5BMB3</accession>
<evidence type="ECO:0000256" key="5">
    <source>
        <dbReference type="ARBA" id="ARBA00022691"/>
    </source>
</evidence>
<dbReference type="Proteomes" id="UP000199588">
    <property type="component" value="Unassembled WGS sequence"/>
</dbReference>
<evidence type="ECO:0000256" key="4">
    <source>
        <dbReference type="ARBA" id="ARBA00022679"/>
    </source>
</evidence>
<evidence type="ECO:0000313" key="10">
    <source>
        <dbReference type="Proteomes" id="UP000199588"/>
    </source>
</evidence>
<evidence type="ECO:0000259" key="7">
    <source>
        <dbReference type="Pfam" id="PF01555"/>
    </source>
</evidence>
<proteinExistence type="inferred from homology"/>
<name>A0A1G5BMB3_9PAST</name>
<reference evidence="9 10" key="1">
    <citation type="submission" date="2016-10" db="EMBL/GenBank/DDBJ databases">
        <authorList>
            <person name="Varghese N."/>
            <person name="Submissions S."/>
        </authorList>
    </citation>
    <scope>NUCLEOTIDE SEQUENCE [LARGE SCALE GENOMIC DNA]</scope>
    <source>
        <strain evidence="9 10">DSM 22022</strain>
    </source>
</reference>
<dbReference type="PROSITE" id="PS00092">
    <property type="entry name" value="N6_MTASE"/>
    <property type="match status" value="1"/>
</dbReference>
<dbReference type="Gene3D" id="3.40.50.150">
    <property type="entry name" value="Vaccinia Virus protein VP39"/>
    <property type="match status" value="1"/>
</dbReference>
<dbReference type="EC" id="2.1.1.72" evidence="2"/>
<feature type="domain" description="Type III R-M EcoP15I C-terminal" evidence="8">
    <location>
        <begin position="559"/>
        <end position="654"/>
    </location>
</feature>